<reference evidence="11" key="1">
    <citation type="submission" date="2016-10" db="EMBL/GenBank/DDBJ databases">
        <authorList>
            <person name="Varghese N."/>
            <person name="Submissions S."/>
        </authorList>
    </citation>
    <scope>NUCLEOTIDE SEQUENCE [LARGE SCALE GENOMIC DNA]</scope>
    <source>
        <strain evidence="11">DSM 17465</strain>
    </source>
</reference>
<evidence type="ECO:0000256" key="4">
    <source>
        <dbReference type="ARBA" id="ARBA00022857"/>
    </source>
</evidence>
<evidence type="ECO:0000256" key="7">
    <source>
        <dbReference type="PIRNR" id="PIRNR000232"/>
    </source>
</evidence>
<dbReference type="InterPro" id="IPR000415">
    <property type="entry name" value="Nitroreductase-like"/>
</dbReference>
<dbReference type="PIRSF" id="PIRSF000232">
    <property type="entry name" value="YdjA"/>
    <property type="match status" value="1"/>
</dbReference>
<dbReference type="InterPro" id="IPR052530">
    <property type="entry name" value="NAD(P)H_nitroreductase"/>
</dbReference>
<feature type="binding site" description="in other chain" evidence="8">
    <location>
        <begin position="16"/>
        <end position="18"/>
    </location>
    <ligand>
        <name>FMN</name>
        <dbReference type="ChEBI" id="CHEBI:58210"/>
        <note>ligand shared between dimeric partners</note>
    </ligand>
</feature>
<dbReference type="PANTHER" id="PTHR43821:SF1">
    <property type="entry name" value="NAD(P)H NITROREDUCTASE YDJA-RELATED"/>
    <property type="match status" value="1"/>
</dbReference>
<keyword evidence="6 7" id="KW-0520">NAD</keyword>
<dbReference type="InterPro" id="IPR026021">
    <property type="entry name" value="YdjA-like"/>
</dbReference>
<dbReference type="EC" id="1.-.-.-" evidence="7"/>
<evidence type="ECO:0000313" key="10">
    <source>
        <dbReference type="EMBL" id="SFT66050.1"/>
    </source>
</evidence>
<keyword evidence="11" id="KW-1185">Reference proteome</keyword>
<dbReference type="EMBL" id="FPBD01000002">
    <property type="protein sequence ID" value="SFT66050.1"/>
    <property type="molecule type" value="Genomic_DNA"/>
</dbReference>
<evidence type="ECO:0000313" key="11">
    <source>
        <dbReference type="Proteomes" id="UP000183371"/>
    </source>
</evidence>
<feature type="binding site" evidence="8">
    <location>
        <position position="43"/>
    </location>
    <ligand>
        <name>FMN</name>
        <dbReference type="ChEBI" id="CHEBI:58210"/>
        <note>ligand shared between dimeric partners</note>
    </ligand>
</feature>
<feature type="binding site" description="in other chain" evidence="8">
    <location>
        <begin position="141"/>
        <end position="143"/>
    </location>
    <ligand>
        <name>FMN</name>
        <dbReference type="ChEBI" id="CHEBI:58210"/>
        <note>ligand shared between dimeric partners</note>
    </ligand>
</feature>
<organism evidence="10 11">
    <name type="scientific">Pseudovibrio denitrificans</name>
    <dbReference type="NCBI Taxonomy" id="258256"/>
    <lineage>
        <taxon>Bacteria</taxon>
        <taxon>Pseudomonadati</taxon>
        <taxon>Pseudomonadota</taxon>
        <taxon>Alphaproteobacteria</taxon>
        <taxon>Hyphomicrobiales</taxon>
        <taxon>Stappiaceae</taxon>
        <taxon>Pseudovibrio</taxon>
    </lineage>
</organism>
<dbReference type="Gene3D" id="3.40.109.10">
    <property type="entry name" value="NADH Oxidase"/>
    <property type="match status" value="1"/>
</dbReference>
<dbReference type="RefSeq" id="WP_054782806.1">
    <property type="nucleotide sequence ID" value="NZ_FPBD01000002.1"/>
</dbReference>
<comment type="similarity">
    <text evidence="1 7">Belongs to the nitroreductase family.</text>
</comment>
<keyword evidence="3 7" id="KW-0288">FMN</keyword>
<evidence type="ECO:0000256" key="1">
    <source>
        <dbReference type="ARBA" id="ARBA00007118"/>
    </source>
</evidence>
<evidence type="ECO:0000256" key="8">
    <source>
        <dbReference type="PIRSR" id="PIRSR000232-1"/>
    </source>
</evidence>
<accession>A0A1I6ZTP4</accession>
<evidence type="ECO:0000256" key="6">
    <source>
        <dbReference type="ARBA" id="ARBA00023027"/>
    </source>
</evidence>
<dbReference type="PANTHER" id="PTHR43821">
    <property type="entry name" value="NAD(P)H NITROREDUCTASE YDJA-RELATED"/>
    <property type="match status" value="1"/>
</dbReference>
<keyword evidence="2 7" id="KW-0285">Flavoprotein</keyword>
<dbReference type="GO" id="GO:0016491">
    <property type="term" value="F:oxidoreductase activity"/>
    <property type="evidence" value="ECO:0007669"/>
    <property type="project" value="UniProtKB-UniRule"/>
</dbReference>
<dbReference type="AlphaFoldDB" id="A0A1I6ZTP4"/>
<evidence type="ECO:0000256" key="3">
    <source>
        <dbReference type="ARBA" id="ARBA00022643"/>
    </source>
</evidence>
<gene>
    <name evidence="10" type="ORF">SAMN05444141_102602</name>
</gene>
<sequence length="201" mass="22208">MEIKDLPELKSFLKTRRSHLAATLVHPGPDQAQISELLEMACRVPDHGKISPWRFVIYDNSQADSIGEKLAEIAEKRQGPLGENTKAMELERFKRAPLVIGVLSSPNREHKVPAWEQELAVGAVCVSLLNACFSMGFAGQWLTEWYAFDDEAAAHLGAREGERFAGFIHIGSPSVVPNERPRPDVAQLTEYFQSAPSGVDA</sequence>
<dbReference type="InterPro" id="IPR029479">
    <property type="entry name" value="Nitroreductase"/>
</dbReference>
<keyword evidence="4 7" id="KW-0521">NADP</keyword>
<evidence type="ECO:0000256" key="2">
    <source>
        <dbReference type="ARBA" id="ARBA00022630"/>
    </source>
</evidence>
<evidence type="ECO:0000256" key="5">
    <source>
        <dbReference type="ARBA" id="ARBA00023002"/>
    </source>
</evidence>
<proteinExistence type="inferred from homology"/>
<comment type="cofactor">
    <cofactor evidence="8">
        <name>FMN</name>
        <dbReference type="ChEBI" id="CHEBI:58210"/>
    </cofactor>
    <text evidence="8">Binds 1 FMN per subunit.</text>
</comment>
<dbReference type="SUPFAM" id="SSF55469">
    <property type="entry name" value="FMN-dependent nitroreductase-like"/>
    <property type="match status" value="1"/>
</dbReference>
<feature type="domain" description="Nitroreductase" evidence="9">
    <location>
        <begin position="27"/>
        <end position="171"/>
    </location>
</feature>
<dbReference type="CDD" id="cd02135">
    <property type="entry name" value="YdjA-like"/>
    <property type="match status" value="1"/>
</dbReference>
<evidence type="ECO:0000259" key="9">
    <source>
        <dbReference type="Pfam" id="PF00881"/>
    </source>
</evidence>
<dbReference type="Proteomes" id="UP000183371">
    <property type="component" value="Unassembled WGS sequence"/>
</dbReference>
<feature type="binding site" evidence="8">
    <location>
        <position position="47"/>
    </location>
    <ligand>
        <name>FMN</name>
        <dbReference type="ChEBI" id="CHEBI:58210"/>
        <note>ligand shared between dimeric partners</note>
    </ligand>
</feature>
<dbReference type="Pfam" id="PF00881">
    <property type="entry name" value="Nitroreductase"/>
    <property type="match status" value="1"/>
</dbReference>
<protein>
    <recommendedName>
        <fullName evidence="7">Putative NAD(P)H nitroreductase</fullName>
        <ecNumber evidence="7">1.-.-.-</ecNumber>
    </recommendedName>
</protein>
<keyword evidence="5 7" id="KW-0560">Oxidoreductase</keyword>
<name>A0A1I6ZTP4_9HYPH</name>